<dbReference type="AlphaFoldDB" id="A0A395HWD5"/>
<dbReference type="OrthoDB" id="5151921at2759"/>
<proteinExistence type="predicted"/>
<evidence type="ECO:0000256" key="1">
    <source>
        <dbReference type="SAM" id="MobiDB-lite"/>
    </source>
</evidence>
<feature type="compositionally biased region" description="Low complexity" evidence="1">
    <location>
        <begin position="252"/>
        <end position="271"/>
    </location>
</feature>
<feature type="compositionally biased region" description="Polar residues" evidence="1">
    <location>
        <begin position="475"/>
        <end position="485"/>
    </location>
</feature>
<reference evidence="2 3" key="1">
    <citation type="submission" date="2018-02" db="EMBL/GenBank/DDBJ databases">
        <title>The genomes of Aspergillus section Nigri reveals drivers in fungal speciation.</title>
        <authorList>
            <consortium name="DOE Joint Genome Institute"/>
            <person name="Vesth T.C."/>
            <person name="Nybo J."/>
            <person name="Theobald S."/>
            <person name="Brandl J."/>
            <person name="Frisvad J.C."/>
            <person name="Nielsen K.F."/>
            <person name="Lyhne E.K."/>
            <person name="Kogle M.E."/>
            <person name="Kuo A."/>
            <person name="Riley R."/>
            <person name="Clum A."/>
            <person name="Nolan M."/>
            <person name="Lipzen A."/>
            <person name="Salamov A."/>
            <person name="Henrissat B."/>
            <person name="Wiebenga A."/>
            <person name="De vries R.P."/>
            <person name="Grigoriev I.V."/>
            <person name="Mortensen U.H."/>
            <person name="Andersen M.R."/>
            <person name="Baker S.E."/>
        </authorList>
    </citation>
    <scope>NUCLEOTIDE SEQUENCE [LARGE SCALE GENOMIC DNA]</scope>
    <source>
        <strain evidence="2 3">CBS 101889</strain>
    </source>
</reference>
<protein>
    <submittedName>
        <fullName evidence="2">Uncharacterized protein</fullName>
    </submittedName>
</protein>
<dbReference type="Proteomes" id="UP000248961">
    <property type="component" value="Unassembled WGS sequence"/>
</dbReference>
<dbReference type="RefSeq" id="XP_025551376.1">
    <property type="nucleotide sequence ID" value="XM_025700950.1"/>
</dbReference>
<dbReference type="VEuPathDB" id="FungiDB:BO97DRAFT_62679"/>
<name>A0A395HWD5_ASPHC</name>
<feature type="region of interest" description="Disordered" evidence="1">
    <location>
        <begin position="252"/>
        <end position="328"/>
    </location>
</feature>
<accession>A0A395HWD5</accession>
<dbReference type="STRING" id="1450537.A0A395HWD5"/>
<evidence type="ECO:0000313" key="2">
    <source>
        <dbReference type="EMBL" id="RAL12222.1"/>
    </source>
</evidence>
<feature type="region of interest" description="Disordered" evidence="1">
    <location>
        <begin position="592"/>
        <end position="773"/>
    </location>
</feature>
<evidence type="ECO:0000313" key="3">
    <source>
        <dbReference type="Proteomes" id="UP000248961"/>
    </source>
</evidence>
<organism evidence="2 3">
    <name type="scientific">Aspergillus homomorphus (strain CBS 101889)</name>
    <dbReference type="NCBI Taxonomy" id="1450537"/>
    <lineage>
        <taxon>Eukaryota</taxon>
        <taxon>Fungi</taxon>
        <taxon>Dikarya</taxon>
        <taxon>Ascomycota</taxon>
        <taxon>Pezizomycotina</taxon>
        <taxon>Eurotiomycetes</taxon>
        <taxon>Eurotiomycetidae</taxon>
        <taxon>Eurotiales</taxon>
        <taxon>Aspergillaceae</taxon>
        <taxon>Aspergillus</taxon>
        <taxon>Aspergillus subgen. Circumdati</taxon>
    </lineage>
</organism>
<feature type="region of interest" description="Disordered" evidence="1">
    <location>
        <begin position="440"/>
        <end position="577"/>
    </location>
</feature>
<feature type="compositionally biased region" description="Acidic residues" evidence="1">
    <location>
        <begin position="744"/>
        <end position="757"/>
    </location>
</feature>
<feature type="region of interest" description="Disordered" evidence="1">
    <location>
        <begin position="373"/>
        <end position="396"/>
    </location>
</feature>
<keyword evidence="3" id="KW-1185">Reference proteome</keyword>
<feature type="compositionally biased region" description="Polar residues" evidence="1">
    <location>
        <begin position="689"/>
        <end position="698"/>
    </location>
</feature>
<feature type="compositionally biased region" description="Pro residues" evidence="1">
    <location>
        <begin position="654"/>
        <end position="664"/>
    </location>
</feature>
<feature type="compositionally biased region" description="Pro residues" evidence="1">
    <location>
        <begin position="598"/>
        <end position="608"/>
    </location>
</feature>
<dbReference type="EMBL" id="KZ824284">
    <property type="protein sequence ID" value="RAL12222.1"/>
    <property type="molecule type" value="Genomic_DNA"/>
</dbReference>
<feature type="compositionally biased region" description="Polar residues" evidence="1">
    <location>
        <begin position="288"/>
        <end position="298"/>
    </location>
</feature>
<sequence length="783" mass="84392">MLENVTQGFQAFRGYRKPLPLTELQNASAIDLTDNGSTNYKRHTVHFGSLPLPRTHSGFIQRKWQVKRKATPTEAASRAHLAELGDTTLDVRINGDGLGPKQQEPFVQSSGAITVVGEMGTFEADDKVHPSNRSAQLTNTHLLPDSTGASRIQFTINGTPMTTPADGPDHGCTASGEQREAGISIEGRPANQSSDSIKATRDEALLSWTVGNPPARFVEHRREASQLSVSSLGTADDGGPNLALNTHAASSSLSLPSSLGGGMDTAATGDARSMTPSRLPHGRHLPHQHTQVSSISSCPPSRTATPVPAAPPSAERNDRASASHPTPQARLAAMKMKYGEKIRDIRRISISAKEPEQKPTPPYKNAFGRLTGLLRPRRGNKPKISSVADTDCRPATSASIRSPKVVVPINHIDPALSKPGHARFYSVDNNSSLSDRHHLENVAPDQLRSTSLTPDPFHRAHIIPPNASDPVMPTRTASQTSSRSPSRGRDPERGYTRNLHMRSRSPKPYAPGPEGETASITDITDPAHNLGIFRTRPRTSRSGDQELPWKLSIPGGDDEPEEIHKNDRKAHHRESSELWSARITGEVLSCIGNSSILQPPPPPQPSEPEPPKNNTQKQPPARVGNAPLLNPHPSPGRTLHRRAGSNVVASDAMIPPPPPPPPQFKLPAQPLTLLAGNPDESKNKAAEQQRPSTSQAPAQDTKRNNDEPDNPPPPQTAHPHRPEPPRAIVNTPIELPVPARDGADDSTGDSHEDDESEIVMSSTAYPGQEWKPVGFMGVGMGYD</sequence>
<dbReference type="GeneID" id="37205239"/>
<gene>
    <name evidence="2" type="ORF">BO97DRAFT_62679</name>
</gene>